<evidence type="ECO:0000259" key="6">
    <source>
        <dbReference type="Pfam" id="PF01494"/>
    </source>
</evidence>
<dbReference type="InterPro" id="IPR036188">
    <property type="entry name" value="FAD/NAD-bd_sf"/>
</dbReference>
<feature type="domain" description="FAD-binding" evidence="6">
    <location>
        <begin position="7"/>
        <end position="355"/>
    </location>
</feature>
<dbReference type="GO" id="GO:0071949">
    <property type="term" value="F:FAD binding"/>
    <property type="evidence" value="ECO:0007669"/>
    <property type="project" value="InterPro"/>
</dbReference>
<keyword evidence="8" id="KW-1185">Reference proteome</keyword>
<dbReference type="SUPFAM" id="SSF51905">
    <property type="entry name" value="FAD/NAD(P)-binding domain"/>
    <property type="match status" value="1"/>
</dbReference>
<accession>A0AAV9PY98</accession>
<dbReference type="PANTHER" id="PTHR13789">
    <property type="entry name" value="MONOOXYGENASE"/>
    <property type="match status" value="1"/>
</dbReference>
<dbReference type="GO" id="GO:0004497">
    <property type="term" value="F:monooxygenase activity"/>
    <property type="evidence" value="ECO:0007669"/>
    <property type="project" value="UniProtKB-KW"/>
</dbReference>
<dbReference type="PRINTS" id="PR00420">
    <property type="entry name" value="RNGMNOXGNASE"/>
</dbReference>
<comment type="similarity">
    <text evidence="1">Belongs to the paxM FAD-dependent monooxygenase family.</text>
</comment>
<dbReference type="SUPFAM" id="SSF54373">
    <property type="entry name" value="FAD-linked reductases, C-terminal domain"/>
    <property type="match status" value="1"/>
</dbReference>
<keyword evidence="5" id="KW-0503">Monooxygenase</keyword>
<proteinExistence type="inferred from homology"/>
<evidence type="ECO:0000256" key="3">
    <source>
        <dbReference type="ARBA" id="ARBA00022827"/>
    </source>
</evidence>
<sequence>MTSQRDIRVGIVGAGIGGLAAAIALRKAGAHVTVLEAAKVLGEIGAGIQMTPNVSVLLQRWGVDKVIGKNLVQFEELNMRRKDGTLVGHTKIATLEQNLGRPWWVVHRAHLHDGLVEVARSEGVEIILDSQITRIDHQNSLRVTVEDHKHATHTFDLVIGADGINSITRKTLFPNVRPEPPTTNCAYRALVPYDQIRQDPVAKELIEKKTMEVWMADNAYIITYPVQDAKLFNLVLSHHRPEKLRATEAEVPIEELRNEYKDFDPRIKRIIDMIEQTSRWPLMVTRLDSWSSPRRNVVLMGDAAHSMVNHMAQGAATSMEDGAFLARCIAKVVEGKIRMDEAVQIYETERMPKAAMKQQVSFLNGAIWHLPDGPEQRARDEAMAPELQEKYYVRSSNLYGDPQTVLEVYGYDCEGHAETVLAKYLNKGKEPADPETGITASMQQKYMDWFTTRTRAQREHAQPSAKL</sequence>
<organism evidence="7 8">
    <name type="scientific">Vermiconidia calcicola</name>
    <dbReference type="NCBI Taxonomy" id="1690605"/>
    <lineage>
        <taxon>Eukaryota</taxon>
        <taxon>Fungi</taxon>
        <taxon>Dikarya</taxon>
        <taxon>Ascomycota</taxon>
        <taxon>Pezizomycotina</taxon>
        <taxon>Dothideomycetes</taxon>
        <taxon>Dothideomycetidae</taxon>
        <taxon>Mycosphaerellales</taxon>
        <taxon>Extremaceae</taxon>
        <taxon>Vermiconidia</taxon>
    </lineage>
</organism>
<evidence type="ECO:0000256" key="4">
    <source>
        <dbReference type="ARBA" id="ARBA00023002"/>
    </source>
</evidence>
<dbReference type="Pfam" id="PF01494">
    <property type="entry name" value="FAD_binding_3"/>
    <property type="match status" value="1"/>
</dbReference>
<gene>
    <name evidence="7" type="ORF">LTR25_009364</name>
</gene>
<dbReference type="InterPro" id="IPR050493">
    <property type="entry name" value="FAD-dep_Monooxygenase_BioMet"/>
</dbReference>
<dbReference type="InterPro" id="IPR002938">
    <property type="entry name" value="FAD-bd"/>
</dbReference>
<comment type="caution">
    <text evidence="7">The sequence shown here is derived from an EMBL/GenBank/DDBJ whole genome shotgun (WGS) entry which is preliminary data.</text>
</comment>
<evidence type="ECO:0000313" key="7">
    <source>
        <dbReference type="EMBL" id="KAK5530118.1"/>
    </source>
</evidence>
<reference evidence="7 8" key="1">
    <citation type="submission" date="2023-06" db="EMBL/GenBank/DDBJ databases">
        <title>Black Yeasts Isolated from many extreme environments.</title>
        <authorList>
            <person name="Coleine C."/>
            <person name="Stajich J.E."/>
            <person name="Selbmann L."/>
        </authorList>
    </citation>
    <scope>NUCLEOTIDE SEQUENCE [LARGE SCALE GENOMIC DNA]</scope>
    <source>
        <strain evidence="7 8">CCFEE 5887</strain>
    </source>
</reference>
<protein>
    <recommendedName>
        <fullName evidence="6">FAD-binding domain-containing protein</fullName>
    </recommendedName>
</protein>
<dbReference type="Gene3D" id="3.50.50.60">
    <property type="entry name" value="FAD/NAD(P)-binding domain"/>
    <property type="match status" value="1"/>
</dbReference>
<evidence type="ECO:0000256" key="5">
    <source>
        <dbReference type="ARBA" id="ARBA00023033"/>
    </source>
</evidence>
<keyword evidence="2" id="KW-0285">Flavoprotein</keyword>
<name>A0AAV9PY98_9PEZI</name>
<dbReference type="AlphaFoldDB" id="A0AAV9PY98"/>
<dbReference type="EMBL" id="JAXLQG010000020">
    <property type="protein sequence ID" value="KAK5530118.1"/>
    <property type="molecule type" value="Genomic_DNA"/>
</dbReference>
<evidence type="ECO:0000256" key="2">
    <source>
        <dbReference type="ARBA" id="ARBA00022630"/>
    </source>
</evidence>
<evidence type="ECO:0000313" key="8">
    <source>
        <dbReference type="Proteomes" id="UP001345827"/>
    </source>
</evidence>
<dbReference type="Proteomes" id="UP001345827">
    <property type="component" value="Unassembled WGS sequence"/>
</dbReference>
<keyword evidence="3" id="KW-0274">FAD</keyword>
<dbReference type="PANTHER" id="PTHR13789:SF147">
    <property type="entry name" value="PUTATIVE (AFU_ORTHOLOGUE AFUA_2G01950)-RELATED"/>
    <property type="match status" value="1"/>
</dbReference>
<keyword evidence="4" id="KW-0560">Oxidoreductase</keyword>
<evidence type="ECO:0000256" key="1">
    <source>
        <dbReference type="ARBA" id="ARBA00007992"/>
    </source>
</evidence>